<sequence>MKLLILSFLALLLNPTTSSPLAPRQATNGPHPPTILWSCTGNTDSTLDIPSVCSNMCYGAYCRGYGSSLMFDPLATSLPPDVIAVRKANAGCYWGVSGQPDTEQDRCQNEGMECNVYPYSSAVEYAVDAKHGGPVSRCVDRGEDARQTAMLNLFYTSTGPWSNSQGLNSSDYPVVYQQIFANAGELAYCSGLPSDCVTDGSEFDRNGVIFTYDPLPGQTRQRRYRLSGGGNVTVMQEMEIGREVLLPRVRNGKKFLEVSERRVRDRKGLLEELQQLLYFDVELIQEEIFDGRV</sequence>
<dbReference type="GeneID" id="63917570"/>
<dbReference type="EMBL" id="KL584825">
    <property type="protein sequence ID" value="KEQ66923.1"/>
    <property type="molecule type" value="Genomic_DNA"/>
</dbReference>
<dbReference type="STRING" id="1043003.A0A074W293"/>
<dbReference type="RefSeq" id="XP_040883946.1">
    <property type="nucleotide sequence ID" value="XM_041024197.1"/>
</dbReference>
<feature type="chain" id="PRO_5001701096" evidence="1">
    <location>
        <begin position="19"/>
        <end position="293"/>
    </location>
</feature>
<accession>A0A074W293</accession>
<proteinExistence type="predicted"/>
<keyword evidence="1" id="KW-0732">Signal</keyword>
<evidence type="ECO:0000313" key="3">
    <source>
        <dbReference type="Proteomes" id="UP000030672"/>
    </source>
</evidence>
<gene>
    <name evidence="2" type="ORF">M437DRAFT_63088</name>
</gene>
<dbReference type="Proteomes" id="UP000030672">
    <property type="component" value="Unassembled WGS sequence"/>
</dbReference>
<dbReference type="AlphaFoldDB" id="A0A074W293"/>
<organism evidence="2 3">
    <name type="scientific">Aureobasidium melanogenum (strain CBS 110374)</name>
    <name type="common">Aureobasidium pullulans var. melanogenum</name>
    <dbReference type="NCBI Taxonomy" id="1043003"/>
    <lineage>
        <taxon>Eukaryota</taxon>
        <taxon>Fungi</taxon>
        <taxon>Dikarya</taxon>
        <taxon>Ascomycota</taxon>
        <taxon>Pezizomycotina</taxon>
        <taxon>Dothideomycetes</taxon>
        <taxon>Dothideomycetidae</taxon>
        <taxon>Dothideales</taxon>
        <taxon>Saccotheciaceae</taxon>
        <taxon>Aureobasidium</taxon>
    </lineage>
</organism>
<dbReference type="HOGENOM" id="CLU_771549_0_0_1"/>
<feature type="signal peptide" evidence="1">
    <location>
        <begin position="1"/>
        <end position="18"/>
    </location>
</feature>
<protein>
    <submittedName>
        <fullName evidence="2">Uncharacterized protein</fullName>
    </submittedName>
</protein>
<name>A0A074W293_AURM1</name>
<reference evidence="2 3" key="1">
    <citation type="journal article" date="2014" name="BMC Genomics">
        <title>Genome sequencing of four Aureobasidium pullulans varieties: biotechnological potential, stress tolerance, and description of new species.</title>
        <authorList>
            <person name="Gostin Ar C."/>
            <person name="Ohm R.A."/>
            <person name="Kogej T."/>
            <person name="Sonjak S."/>
            <person name="Turk M."/>
            <person name="Zajc J."/>
            <person name="Zalar P."/>
            <person name="Grube M."/>
            <person name="Sun H."/>
            <person name="Han J."/>
            <person name="Sharma A."/>
            <person name="Chiniquy J."/>
            <person name="Ngan C.Y."/>
            <person name="Lipzen A."/>
            <person name="Barry K."/>
            <person name="Grigoriev I.V."/>
            <person name="Gunde-Cimerman N."/>
        </authorList>
    </citation>
    <scope>NUCLEOTIDE SEQUENCE [LARGE SCALE GENOMIC DNA]</scope>
    <source>
        <strain evidence="2 3">CBS 110374</strain>
    </source>
</reference>
<evidence type="ECO:0000256" key="1">
    <source>
        <dbReference type="SAM" id="SignalP"/>
    </source>
</evidence>
<evidence type="ECO:0000313" key="2">
    <source>
        <dbReference type="EMBL" id="KEQ66923.1"/>
    </source>
</evidence>
<keyword evidence="3" id="KW-1185">Reference proteome</keyword>